<keyword evidence="4" id="KW-1185">Reference proteome</keyword>
<dbReference type="CDD" id="cd00592">
    <property type="entry name" value="HTH_MerR-like"/>
    <property type="match status" value="1"/>
</dbReference>
<protein>
    <submittedName>
        <fullName evidence="3">MerR family transcriptional regulator</fullName>
    </submittedName>
</protein>
<dbReference type="Gene3D" id="1.10.1660.10">
    <property type="match status" value="1"/>
</dbReference>
<dbReference type="Proteomes" id="UP000326979">
    <property type="component" value="Unassembled WGS sequence"/>
</dbReference>
<feature type="domain" description="HTH merR-type" evidence="2">
    <location>
        <begin position="8"/>
        <end position="77"/>
    </location>
</feature>
<organism evidence="3 4">
    <name type="scientific">Streptomyces phyllanthi</name>
    <dbReference type="NCBI Taxonomy" id="1803180"/>
    <lineage>
        <taxon>Bacteria</taxon>
        <taxon>Bacillati</taxon>
        <taxon>Actinomycetota</taxon>
        <taxon>Actinomycetes</taxon>
        <taxon>Kitasatosporales</taxon>
        <taxon>Streptomycetaceae</taxon>
        <taxon>Streptomyces</taxon>
    </lineage>
</organism>
<dbReference type="PANTHER" id="PTHR30204">
    <property type="entry name" value="REDOX-CYCLING DRUG-SENSING TRANSCRIPTIONAL ACTIVATOR SOXR"/>
    <property type="match status" value="1"/>
</dbReference>
<dbReference type="SUPFAM" id="SSF46955">
    <property type="entry name" value="Putative DNA-binding domain"/>
    <property type="match status" value="1"/>
</dbReference>
<dbReference type="AlphaFoldDB" id="A0A5N8WC38"/>
<dbReference type="EMBL" id="VJZE01000249">
    <property type="protein sequence ID" value="MPY43695.1"/>
    <property type="molecule type" value="Genomic_DNA"/>
</dbReference>
<dbReference type="Pfam" id="PF13411">
    <property type="entry name" value="MerR_1"/>
    <property type="match status" value="1"/>
</dbReference>
<name>A0A5N8WC38_9ACTN</name>
<dbReference type="PRINTS" id="PR00040">
    <property type="entry name" value="HTHMERR"/>
</dbReference>
<evidence type="ECO:0000259" key="2">
    <source>
        <dbReference type="PROSITE" id="PS50937"/>
    </source>
</evidence>
<dbReference type="PANTHER" id="PTHR30204:SF93">
    <property type="entry name" value="HTH MERR-TYPE DOMAIN-CONTAINING PROTEIN"/>
    <property type="match status" value="1"/>
</dbReference>
<dbReference type="PROSITE" id="PS50937">
    <property type="entry name" value="HTH_MERR_2"/>
    <property type="match status" value="1"/>
</dbReference>
<proteinExistence type="predicted"/>
<accession>A0A5N8WC38</accession>
<evidence type="ECO:0000313" key="3">
    <source>
        <dbReference type="EMBL" id="MPY43695.1"/>
    </source>
</evidence>
<sequence>MIEDGTGLLTIGRLARATGLTVRTIRYWSDEGVLHPVARSEGGYRLYDAGSVARLELIRTLRELGLGLADVRRVVAGETTVAEVAAAHVAALDTQIRALKVTRAVLSTVARRGSTAEETTLMNKLARLSAAERGRIIDDFMEETFGGLDTADPDIRTQLRFRIPDLPEDPTPEQVDAWVELAEMMQESGFRARMREAVEFNAADRRPQEPAGTSLWFMSRMVQLAGEAREQGIDPGSPRAAEVLEELIGDADRAVVLERMEAATHPELARFRELTALVRGTGPLPAHAEEFAWVVAALRAGPAG</sequence>
<dbReference type="InterPro" id="IPR009061">
    <property type="entry name" value="DNA-bd_dom_put_sf"/>
</dbReference>
<evidence type="ECO:0000256" key="1">
    <source>
        <dbReference type="ARBA" id="ARBA00023125"/>
    </source>
</evidence>
<dbReference type="GO" id="GO:0003677">
    <property type="term" value="F:DNA binding"/>
    <property type="evidence" value="ECO:0007669"/>
    <property type="project" value="UniProtKB-KW"/>
</dbReference>
<gene>
    <name evidence="3" type="ORF">FNH04_28490</name>
</gene>
<dbReference type="SMART" id="SM00422">
    <property type="entry name" value="HTH_MERR"/>
    <property type="match status" value="1"/>
</dbReference>
<comment type="caution">
    <text evidence="3">The sequence shown here is derived from an EMBL/GenBank/DDBJ whole genome shotgun (WGS) entry which is preliminary data.</text>
</comment>
<dbReference type="RefSeq" id="WP_152788649.1">
    <property type="nucleotide sequence ID" value="NZ_BAABEQ010000063.1"/>
</dbReference>
<dbReference type="OrthoDB" id="9809391at2"/>
<reference evidence="3 4" key="1">
    <citation type="submission" date="2019-07" db="EMBL/GenBank/DDBJ databases">
        <title>New species of Amycolatopsis and Streptomyces.</title>
        <authorList>
            <person name="Duangmal K."/>
            <person name="Teo W.F.A."/>
            <person name="Lipun K."/>
        </authorList>
    </citation>
    <scope>NUCLEOTIDE SEQUENCE [LARGE SCALE GENOMIC DNA]</scope>
    <source>
        <strain evidence="3 4">TISTR 2346</strain>
    </source>
</reference>
<evidence type="ECO:0000313" key="4">
    <source>
        <dbReference type="Proteomes" id="UP000326979"/>
    </source>
</evidence>
<dbReference type="GO" id="GO:0003700">
    <property type="term" value="F:DNA-binding transcription factor activity"/>
    <property type="evidence" value="ECO:0007669"/>
    <property type="project" value="InterPro"/>
</dbReference>
<dbReference type="InterPro" id="IPR000551">
    <property type="entry name" value="MerR-type_HTH_dom"/>
</dbReference>
<keyword evidence="1" id="KW-0238">DNA-binding</keyword>
<dbReference type="InterPro" id="IPR047057">
    <property type="entry name" value="MerR_fam"/>
</dbReference>